<dbReference type="KEGG" id="step:IC006_1677"/>
<reference evidence="9 10" key="1">
    <citation type="journal article" date="2020" name="Int. J. Syst. Evol. Microbiol.">
        <title>Sulfuracidifex tepidarius gen. nov., sp. nov. and transfer of Sulfolobus metallicus Huber and Stetter 1992 to the genus Sulfuracidifex as Sulfuracidifex metallicus comb. nov.</title>
        <authorList>
            <person name="Itoh T."/>
            <person name="Miura T."/>
            <person name="Sakai H.D."/>
            <person name="Kato S."/>
            <person name="Ohkuma M."/>
            <person name="Takashina T."/>
        </authorList>
    </citation>
    <scope>NUCLEOTIDE SEQUENCE [LARGE SCALE GENOMIC DNA]</scope>
    <source>
        <strain evidence="9 10">IC-006</strain>
    </source>
</reference>
<dbReference type="AlphaFoldDB" id="A0A510DVW0"/>
<feature type="transmembrane region" description="Helical" evidence="7">
    <location>
        <begin position="755"/>
        <end position="774"/>
    </location>
</feature>
<evidence type="ECO:0000256" key="6">
    <source>
        <dbReference type="ARBA" id="ARBA00023136"/>
    </source>
</evidence>
<feature type="transmembrane region" description="Helical" evidence="7">
    <location>
        <begin position="656"/>
        <end position="678"/>
    </location>
</feature>
<keyword evidence="4 7" id="KW-0812">Transmembrane</keyword>
<feature type="domain" description="SSD" evidence="8">
    <location>
        <begin position="673"/>
        <end position="809"/>
    </location>
</feature>
<feature type="transmembrane region" description="Helical" evidence="7">
    <location>
        <begin position="604"/>
        <end position="622"/>
    </location>
</feature>
<dbReference type="GeneID" id="41715430"/>
<feature type="transmembrane region" description="Helical" evidence="7">
    <location>
        <begin position="712"/>
        <end position="734"/>
    </location>
</feature>
<sequence>MRKIWVQLILWIVLLGILAPFAATISSYFVYSDSPFLSSNLESVQAKQIALKYFNFSSNDTIYVIYNGSYEKGLNEIYQNIYLLRDAHLITPYNYINNTMKEYESYIRPILDIYCKNLTSLHELYVNLTLLRNYLLENTSLFAEELNITYWVPLHLDQSSDKAIQEFLSYFNYSNGTLIQRERNASIHVFKDPFVLCFGPSNFTNISLIGKVLNNPNYKLIIRDLTGVNISSLELKNPKEFALSQVEKRIPPPPVSISNFHRNNSWLFLVEVPNNESLDNVERFMSSLNGASVTGHLPFYAQSAYYTQSNIEIIDVTTVALVGILLALLLRALIPIVILVLDAGAGVVLSYGLVYAASLLGYKIYYISGLVTPPIVFGISIDYAILFLYRYFEELRKNNMEKEPSLNAAFKTAGKGAIFSGISIVVGFAGFLVSPSSLLENIGLALVISSLSSVFVAVFLTYTMISIIPVNKLGFPRKDVPRSEDAREGYLERAANFSVKNRKVVIIGMFFLFALSLGVSLTHTTNGNIDEIIPSYASSLKAESQLTHLYNYSLDYAIFKGNPNASYSKILNVTKSLEREGAIVYGPASIGNYVLNKPTSLTDYFYAGGYTLLLVYVPYPVFSKGAINMTNYLIGTGWLVGGSNAQRLVIINNSEFVYFHFTLIFTIIGIVVYLFLVLGSLSIPLRLAATIGISSLFGVAMMYLVFGSVYWITPLVVFALLFGLGIDYDLFIILRLIETKEEDWNKRIIFSIKKTGLVVTAAGMILSGAFFSLTVSDLRFLQEIGFAVGVSVLFDTFVVRPILVPAILSVLKKLNWWPNLRHRT</sequence>
<feature type="transmembrane region" description="Helical" evidence="7">
    <location>
        <begin position="685"/>
        <end position="706"/>
    </location>
</feature>
<dbReference type="InterPro" id="IPR004869">
    <property type="entry name" value="MMPL_dom"/>
</dbReference>
<evidence type="ECO:0000256" key="3">
    <source>
        <dbReference type="ARBA" id="ARBA00022475"/>
    </source>
</evidence>
<evidence type="ECO:0000256" key="2">
    <source>
        <dbReference type="ARBA" id="ARBA00010157"/>
    </source>
</evidence>
<evidence type="ECO:0000259" key="8">
    <source>
        <dbReference type="PROSITE" id="PS50156"/>
    </source>
</evidence>
<evidence type="ECO:0000256" key="7">
    <source>
        <dbReference type="SAM" id="Phobius"/>
    </source>
</evidence>
<keyword evidence="5 7" id="KW-1133">Transmembrane helix</keyword>
<feature type="transmembrane region" description="Helical" evidence="7">
    <location>
        <begin position="413"/>
        <end position="433"/>
    </location>
</feature>
<keyword evidence="3" id="KW-1003">Cell membrane</keyword>
<evidence type="ECO:0000313" key="9">
    <source>
        <dbReference type="EMBL" id="BBG24366.1"/>
    </source>
</evidence>
<comment type="similarity">
    <text evidence="2">Belongs to the resistance-nodulation-cell division (RND) (TC 2.A.6) family. MmpL subfamily.</text>
</comment>
<dbReference type="PANTHER" id="PTHR33406">
    <property type="entry name" value="MEMBRANE PROTEIN MJ1562-RELATED"/>
    <property type="match status" value="1"/>
</dbReference>
<dbReference type="OrthoDB" id="42357at2157"/>
<dbReference type="Gene3D" id="1.20.1640.10">
    <property type="entry name" value="Multidrug efflux transporter AcrB transmembrane domain"/>
    <property type="match status" value="2"/>
</dbReference>
<dbReference type="EMBL" id="AP018929">
    <property type="protein sequence ID" value="BBG24366.1"/>
    <property type="molecule type" value="Genomic_DNA"/>
</dbReference>
<dbReference type="PROSITE" id="PS50156">
    <property type="entry name" value="SSD"/>
    <property type="match status" value="1"/>
</dbReference>
<dbReference type="RefSeq" id="WP_054844980.1">
    <property type="nucleotide sequence ID" value="NZ_AP018929.1"/>
</dbReference>
<protein>
    <recommendedName>
        <fullName evidence="8">SSD domain-containing protein</fullName>
    </recommendedName>
</protein>
<gene>
    <name evidence="9" type="ORF">IC006_1677</name>
</gene>
<dbReference type="Pfam" id="PF03176">
    <property type="entry name" value="MMPL"/>
    <property type="match status" value="2"/>
</dbReference>
<evidence type="ECO:0000256" key="5">
    <source>
        <dbReference type="ARBA" id="ARBA00022989"/>
    </source>
</evidence>
<dbReference type="Proteomes" id="UP000322983">
    <property type="component" value="Chromosome"/>
</dbReference>
<evidence type="ECO:0000256" key="4">
    <source>
        <dbReference type="ARBA" id="ARBA00022692"/>
    </source>
</evidence>
<accession>A0A510DVW0</accession>
<comment type="subcellular location">
    <subcellularLocation>
        <location evidence="1">Cell membrane</location>
        <topology evidence="1">Multi-pass membrane protein</topology>
    </subcellularLocation>
</comment>
<dbReference type="InterPro" id="IPR050545">
    <property type="entry name" value="Mycobact_MmpL"/>
</dbReference>
<name>A0A510DVW0_9CREN</name>
<evidence type="ECO:0000256" key="1">
    <source>
        <dbReference type="ARBA" id="ARBA00004651"/>
    </source>
</evidence>
<dbReference type="GO" id="GO:0005886">
    <property type="term" value="C:plasma membrane"/>
    <property type="evidence" value="ECO:0007669"/>
    <property type="project" value="UniProtKB-SubCell"/>
</dbReference>
<feature type="transmembrane region" description="Helical" evidence="7">
    <location>
        <begin position="504"/>
        <end position="521"/>
    </location>
</feature>
<dbReference type="InterPro" id="IPR000731">
    <property type="entry name" value="SSD"/>
</dbReference>
<proteinExistence type="inferred from homology"/>
<keyword evidence="6 7" id="KW-0472">Membrane</keyword>
<feature type="transmembrane region" description="Helical" evidence="7">
    <location>
        <begin position="374"/>
        <end position="392"/>
    </location>
</feature>
<evidence type="ECO:0000313" key="10">
    <source>
        <dbReference type="Proteomes" id="UP000322983"/>
    </source>
</evidence>
<dbReference type="PANTHER" id="PTHR33406:SF6">
    <property type="entry name" value="MEMBRANE PROTEIN YDGH-RELATED"/>
    <property type="match status" value="1"/>
</dbReference>
<keyword evidence="10" id="KW-1185">Reference proteome</keyword>
<dbReference type="SUPFAM" id="SSF82866">
    <property type="entry name" value="Multidrug efflux transporter AcrB transmembrane domain"/>
    <property type="match status" value="2"/>
</dbReference>
<feature type="transmembrane region" description="Helical" evidence="7">
    <location>
        <begin position="786"/>
        <end position="811"/>
    </location>
</feature>
<feature type="transmembrane region" description="Helical" evidence="7">
    <location>
        <begin position="445"/>
        <end position="468"/>
    </location>
</feature>
<organism evidence="9 10">
    <name type="scientific">Sulfuracidifex tepidarius</name>
    <dbReference type="NCBI Taxonomy" id="1294262"/>
    <lineage>
        <taxon>Archaea</taxon>
        <taxon>Thermoproteota</taxon>
        <taxon>Thermoprotei</taxon>
        <taxon>Sulfolobales</taxon>
        <taxon>Sulfolobaceae</taxon>
        <taxon>Sulfuracidifex</taxon>
    </lineage>
</organism>